<sequence>MSGSSIKVKDEQGKSFDLPLRSKNSGRRPPTTGSKKATTPKKVTTPKRATPKKSMSKQSQRSKSYSKQAGAADLMFAGGNSLADTEFSLASPTKRTGLPSFPPSQKNAGCAEDKDEEDSGNLKLGRKIYLFSDNDGEADVDFEKKGTGKEENGAKDDCPHSLFSTPQKPRSTKSFATPTSIQCSPSVKNVYSIIRRCTGSLGGNGSGGAIYGELTTGSMQRVVDMMVTHCALGRDSIFIDIGAGLGKPNIHVSQYPGVAASYGIEHEQVRWQLSLHNLRHLLQAAGAEAKDGETADAKADERGAEMSGSGRISEEFASSRINHKIFFHYGDVTEARTLDPFTHVYMFDIGFPPTLFYEIADRFNISQCPFLICYHGPKLIVDRYGFDVTLISQVQTSMHGSSEGHTAYCYKRTKTKRRSLKVSPVDALFKEGLDMIREGSLESLHAWVKQKMDIHFTSPRPARRRRSTNLFLNQM</sequence>
<feature type="compositionally biased region" description="Low complexity" evidence="1">
    <location>
        <begin position="35"/>
        <end position="48"/>
    </location>
</feature>
<feature type="compositionally biased region" description="Basic and acidic residues" evidence="1">
    <location>
        <begin position="145"/>
        <end position="159"/>
    </location>
</feature>
<evidence type="ECO:0000259" key="2">
    <source>
        <dbReference type="Pfam" id="PF08123"/>
    </source>
</evidence>
<dbReference type="EMBL" id="AZIL01002132">
    <property type="protein sequence ID" value="EWM22672.1"/>
    <property type="molecule type" value="Genomic_DNA"/>
</dbReference>
<keyword evidence="4" id="KW-1185">Reference proteome</keyword>
<comment type="caution">
    <text evidence="3">The sequence shown here is derived from an EMBL/GenBank/DDBJ whole genome shotgun (WGS) entry which is preliminary data.</text>
</comment>
<protein>
    <recommendedName>
        <fullName evidence="2">DOT1 domain-containing protein</fullName>
    </recommendedName>
</protein>
<reference evidence="3 4" key="1">
    <citation type="journal article" date="2014" name="Mol. Plant">
        <title>Chromosome Scale Genome Assembly and Transcriptome Profiling of Nannochloropsis gaditana in Nitrogen Depletion.</title>
        <authorList>
            <person name="Corteggiani Carpinelli E."/>
            <person name="Telatin A."/>
            <person name="Vitulo N."/>
            <person name="Forcato C."/>
            <person name="D'Angelo M."/>
            <person name="Schiavon R."/>
            <person name="Vezzi A."/>
            <person name="Giacometti G.M."/>
            <person name="Morosinotto T."/>
            <person name="Valle G."/>
        </authorList>
    </citation>
    <scope>NUCLEOTIDE SEQUENCE [LARGE SCALE GENOMIC DNA]</scope>
    <source>
        <strain evidence="3 4">B-31</strain>
    </source>
</reference>
<evidence type="ECO:0000313" key="3">
    <source>
        <dbReference type="EMBL" id="EWM22672.1"/>
    </source>
</evidence>
<feature type="compositionally biased region" description="Low complexity" evidence="1">
    <location>
        <begin position="56"/>
        <end position="68"/>
    </location>
</feature>
<dbReference type="GO" id="GO:0031151">
    <property type="term" value="F:histone H3K79 methyltransferase activity"/>
    <property type="evidence" value="ECO:0007669"/>
    <property type="project" value="InterPro"/>
</dbReference>
<dbReference type="Pfam" id="PF08123">
    <property type="entry name" value="DOT1"/>
    <property type="match status" value="1"/>
</dbReference>
<feature type="region of interest" description="Disordered" evidence="1">
    <location>
        <begin position="87"/>
        <end position="118"/>
    </location>
</feature>
<evidence type="ECO:0000313" key="4">
    <source>
        <dbReference type="Proteomes" id="UP000019335"/>
    </source>
</evidence>
<feature type="compositionally biased region" description="Polar residues" evidence="1">
    <location>
        <begin position="162"/>
        <end position="179"/>
    </location>
</feature>
<evidence type="ECO:0000256" key="1">
    <source>
        <dbReference type="SAM" id="MobiDB-lite"/>
    </source>
</evidence>
<feature type="region of interest" description="Disordered" evidence="1">
    <location>
        <begin position="1"/>
        <end position="68"/>
    </location>
</feature>
<proteinExistence type="predicted"/>
<dbReference type="OrthoDB" id="443402at2759"/>
<feature type="region of interest" description="Disordered" evidence="1">
    <location>
        <begin position="145"/>
        <end position="179"/>
    </location>
</feature>
<dbReference type="InterPro" id="IPR025789">
    <property type="entry name" value="DOT1_dom"/>
</dbReference>
<dbReference type="InterPro" id="IPR029063">
    <property type="entry name" value="SAM-dependent_MTases_sf"/>
</dbReference>
<gene>
    <name evidence="3" type="ORF">Naga_100023g16</name>
</gene>
<dbReference type="Proteomes" id="UP000019335">
    <property type="component" value="Unassembled WGS sequence"/>
</dbReference>
<dbReference type="SUPFAM" id="SSF53335">
    <property type="entry name" value="S-adenosyl-L-methionine-dependent methyltransferases"/>
    <property type="match status" value="1"/>
</dbReference>
<name>W7T8E2_9STRA</name>
<organism evidence="3 4">
    <name type="scientific">Nannochloropsis gaditana</name>
    <dbReference type="NCBI Taxonomy" id="72520"/>
    <lineage>
        <taxon>Eukaryota</taxon>
        <taxon>Sar</taxon>
        <taxon>Stramenopiles</taxon>
        <taxon>Ochrophyta</taxon>
        <taxon>Eustigmatophyceae</taxon>
        <taxon>Eustigmatales</taxon>
        <taxon>Monodopsidaceae</taxon>
        <taxon>Nannochloropsis</taxon>
    </lineage>
</organism>
<feature type="domain" description="DOT1" evidence="2">
    <location>
        <begin position="209"/>
        <end position="276"/>
    </location>
</feature>
<accession>W7T8E2</accession>
<dbReference type="AlphaFoldDB" id="W7T8E2"/>
<dbReference type="Gene3D" id="3.40.50.150">
    <property type="entry name" value="Vaccinia Virus protein VP39"/>
    <property type="match status" value="1"/>
</dbReference>